<sequence>MHFKNDIEKIGNTIIFLADRIEDLSKTKLLKILYLLDEFSIKEFGLPFLNLKYEVWQLGPVSQEVFVDLSDDPIVFKDYIEVKSIDNKRYIKSKKEFNDDEFSDNELNLLEKLTEAVKNEPAYVLVNFTHKKDSLWYNTASRHNLLEKFELGIRNSSNVELNFEEILQNDPLKLSIYNHHKKLESSLNGFRVN</sequence>
<dbReference type="EMBL" id="PRDM01000002">
    <property type="protein sequence ID" value="MBE8724997.1"/>
    <property type="molecule type" value="Genomic_DNA"/>
</dbReference>
<name>A0ABR9TI12_9FLAO</name>
<dbReference type="RefSeq" id="WP_193846010.1">
    <property type="nucleotide sequence ID" value="NZ_PRDM01000002.1"/>
</dbReference>
<reference evidence="2 3" key="1">
    <citation type="submission" date="2018-07" db="EMBL/GenBank/DDBJ databases">
        <title>Genome assembly of strain KB82.</title>
        <authorList>
            <person name="Kukolya J."/>
            <person name="Horvath B."/>
            <person name="Nagy I."/>
            <person name="Toth A."/>
        </authorList>
    </citation>
    <scope>NUCLEOTIDE SEQUENCE [LARGE SCALE GENOMIC DNA]</scope>
    <source>
        <strain evidence="2 3">Kb82</strain>
    </source>
</reference>
<evidence type="ECO:0000259" key="1">
    <source>
        <dbReference type="Pfam" id="PF13274"/>
    </source>
</evidence>
<organism evidence="2 3">
    <name type="scientific">Flavobacterium hungaricum</name>
    <dbReference type="NCBI Taxonomy" id="2082725"/>
    <lineage>
        <taxon>Bacteria</taxon>
        <taxon>Pseudomonadati</taxon>
        <taxon>Bacteroidota</taxon>
        <taxon>Flavobacteriia</taxon>
        <taxon>Flavobacteriales</taxon>
        <taxon>Flavobacteriaceae</taxon>
        <taxon>Flavobacterium</taxon>
    </lineage>
</organism>
<gene>
    <name evidence="2" type="ORF">C4F50_08555</name>
</gene>
<evidence type="ECO:0000313" key="2">
    <source>
        <dbReference type="EMBL" id="MBE8724997.1"/>
    </source>
</evidence>
<dbReference type="Pfam" id="PF13274">
    <property type="entry name" value="SocA_Panacea"/>
    <property type="match status" value="1"/>
</dbReference>
<comment type="caution">
    <text evidence="2">The sequence shown here is derived from an EMBL/GenBank/DDBJ whole genome shotgun (WGS) entry which is preliminary data.</text>
</comment>
<protein>
    <submittedName>
        <fullName evidence="2">DUF4065 domain-containing protein</fullName>
    </submittedName>
</protein>
<dbReference type="Proteomes" id="UP000640614">
    <property type="component" value="Unassembled WGS sequence"/>
</dbReference>
<feature type="domain" description="Antitoxin SocA-like Panacea" evidence="1">
    <location>
        <begin position="29"/>
        <end position="136"/>
    </location>
</feature>
<keyword evidence="3" id="KW-1185">Reference proteome</keyword>
<proteinExistence type="predicted"/>
<accession>A0ABR9TI12</accession>
<evidence type="ECO:0000313" key="3">
    <source>
        <dbReference type="Proteomes" id="UP000640614"/>
    </source>
</evidence>
<dbReference type="InterPro" id="IPR025272">
    <property type="entry name" value="SocA_Panacea"/>
</dbReference>